<dbReference type="InterPro" id="IPR005754">
    <property type="entry name" value="Sortase"/>
</dbReference>
<reference evidence="4 5" key="1">
    <citation type="submission" date="2019-12" db="EMBL/GenBank/DDBJ databases">
        <title>Draft Genome Sequence of Bifidobacterium adolescentis ZJ2.</title>
        <authorList>
            <person name="Jin Z."/>
        </authorList>
    </citation>
    <scope>NUCLEOTIDE SEQUENCE [LARGE SCALE GENOMIC DNA]</scope>
    <source>
        <strain evidence="4 5">ZJ2</strain>
    </source>
</reference>
<evidence type="ECO:0000256" key="3">
    <source>
        <dbReference type="SAM" id="Phobius"/>
    </source>
</evidence>
<dbReference type="SUPFAM" id="SSF63817">
    <property type="entry name" value="Sortase"/>
    <property type="match status" value="1"/>
</dbReference>
<gene>
    <name evidence="4" type="ORF">F3K97_05345</name>
</gene>
<dbReference type="InterPro" id="IPR042003">
    <property type="entry name" value="Sortase_E"/>
</dbReference>
<evidence type="ECO:0000256" key="1">
    <source>
        <dbReference type="ARBA" id="ARBA00022801"/>
    </source>
</evidence>
<dbReference type="RefSeq" id="WP_159140649.1">
    <property type="nucleotide sequence ID" value="NZ_CP047129.1"/>
</dbReference>
<sequence length="357" mass="38826">MARHSAHRTGGGAFRAACRFTAELLAVLAVLLGSYVGWKAWGSGLDVSYTSHREEKATRTVIHKAAPGRVTAMHHTDPPAEAEPGNDELFAYIRVPSWSRQYRLPVWQGTAKTVLDKMGAGHYASTAMPGQVGNSSYAGHNTYADMADIRLLKPGDVVYIETADYWYRYKVNSNPEIVDQTRTDVIEPDAAGVERGLTLQTCWPIMTGGNVAHRMIVHGGLDGWAPKSDGVPEEYAETADTTVDKVGRKVVSVADRLDMPITGVLGLCALACWALLAAVGWLFSWRRAAAAFRGHGVGGPATWLWRATPGLFASNRIVYTATRFIPYALLWVGIVLLFWRWGCPALDASPLAALVMG</sequence>
<dbReference type="Pfam" id="PF04203">
    <property type="entry name" value="Sortase"/>
    <property type="match status" value="1"/>
</dbReference>
<dbReference type="CDD" id="cd05830">
    <property type="entry name" value="Sortase_E"/>
    <property type="match status" value="1"/>
</dbReference>
<feature type="transmembrane region" description="Helical" evidence="3">
    <location>
        <begin position="261"/>
        <end position="283"/>
    </location>
</feature>
<dbReference type="GO" id="GO:0016787">
    <property type="term" value="F:hydrolase activity"/>
    <property type="evidence" value="ECO:0007669"/>
    <property type="project" value="UniProtKB-KW"/>
</dbReference>
<keyword evidence="3" id="KW-1133">Transmembrane helix</keyword>
<accession>A0A6I6QYN5</accession>
<proteinExistence type="predicted"/>
<feature type="active site" description="Proton donor/acceptor" evidence="2">
    <location>
        <position position="140"/>
    </location>
</feature>
<feature type="active site" description="Acyl-thioester intermediate" evidence="2">
    <location>
        <position position="202"/>
    </location>
</feature>
<dbReference type="NCBIfam" id="TIGR01076">
    <property type="entry name" value="sortase_fam"/>
    <property type="match status" value="1"/>
</dbReference>
<dbReference type="EMBL" id="CP047129">
    <property type="protein sequence ID" value="QHB62750.1"/>
    <property type="molecule type" value="Genomic_DNA"/>
</dbReference>
<dbReference type="Gene3D" id="2.40.260.10">
    <property type="entry name" value="Sortase"/>
    <property type="match status" value="1"/>
</dbReference>
<name>A0A6I6QYN5_BIFAD</name>
<evidence type="ECO:0000313" key="5">
    <source>
        <dbReference type="Proteomes" id="UP000464884"/>
    </source>
</evidence>
<keyword evidence="3" id="KW-0812">Transmembrane</keyword>
<dbReference type="InterPro" id="IPR023365">
    <property type="entry name" value="Sortase_dom-sf"/>
</dbReference>
<evidence type="ECO:0000256" key="2">
    <source>
        <dbReference type="PIRSR" id="PIRSR605754-1"/>
    </source>
</evidence>
<dbReference type="AlphaFoldDB" id="A0A6I6QYN5"/>
<organism evidence="4 5">
    <name type="scientific">Bifidobacterium adolescentis</name>
    <dbReference type="NCBI Taxonomy" id="1680"/>
    <lineage>
        <taxon>Bacteria</taxon>
        <taxon>Bacillati</taxon>
        <taxon>Actinomycetota</taxon>
        <taxon>Actinomycetes</taxon>
        <taxon>Bifidobacteriales</taxon>
        <taxon>Bifidobacteriaceae</taxon>
        <taxon>Bifidobacterium</taxon>
    </lineage>
</organism>
<dbReference type="Proteomes" id="UP000464884">
    <property type="component" value="Chromosome"/>
</dbReference>
<keyword evidence="3" id="KW-0472">Membrane</keyword>
<feature type="transmembrane region" description="Helical" evidence="3">
    <location>
        <begin position="20"/>
        <end position="38"/>
    </location>
</feature>
<feature type="transmembrane region" description="Helical" evidence="3">
    <location>
        <begin position="324"/>
        <end position="341"/>
    </location>
</feature>
<evidence type="ECO:0000313" key="4">
    <source>
        <dbReference type="EMBL" id="QHB62750.1"/>
    </source>
</evidence>
<protein>
    <submittedName>
        <fullName evidence="4">Sortase</fullName>
    </submittedName>
</protein>
<keyword evidence="1" id="KW-0378">Hydrolase</keyword>